<name>A0ABR4JW02_9EURO</name>
<dbReference type="SUPFAM" id="SSF53474">
    <property type="entry name" value="alpha/beta-Hydrolases"/>
    <property type="match status" value="1"/>
</dbReference>
<dbReference type="GeneID" id="98158460"/>
<proteinExistence type="predicted"/>
<evidence type="ECO:0000313" key="1">
    <source>
        <dbReference type="EMBL" id="KAL2844203.1"/>
    </source>
</evidence>
<gene>
    <name evidence="1" type="ORF">BJX68DRAFT_257170</name>
</gene>
<evidence type="ECO:0008006" key="3">
    <source>
        <dbReference type="Google" id="ProtNLM"/>
    </source>
</evidence>
<dbReference type="Gene3D" id="3.40.50.1820">
    <property type="entry name" value="alpha/beta hydrolase"/>
    <property type="match status" value="1"/>
</dbReference>
<dbReference type="InterPro" id="IPR029058">
    <property type="entry name" value="AB_hydrolase_fold"/>
</dbReference>
<reference evidence="1 2" key="1">
    <citation type="submission" date="2024-07" db="EMBL/GenBank/DDBJ databases">
        <title>Section-level genome sequencing and comparative genomics of Aspergillus sections Usti and Cavernicolus.</title>
        <authorList>
            <consortium name="Lawrence Berkeley National Laboratory"/>
            <person name="Nybo J.L."/>
            <person name="Vesth T.C."/>
            <person name="Theobald S."/>
            <person name="Frisvad J.C."/>
            <person name="Larsen T.O."/>
            <person name="Kjaerboelling I."/>
            <person name="Rothschild-Mancinelli K."/>
            <person name="Lyhne E.K."/>
            <person name="Kogle M.E."/>
            <person name="Barry K."/>
            <person name="Clum A."/>
            <person name="Na H."/>
            <person name="Ledsgaard L."/>
            <person name="Lin J."/>
            <person name="Lipzen A."/>
            <person name="Kuo A."/>
            <person name="Riley R."/>
            <person name="Mondo S."/>
            <person name="LaButti K."/>
            <person name="Haridas S."/>
            <person name="Pangalinan J."/>
            <person name="Salamov A.A."/>
            <person name="Simmons B.A."/>
            <person name="Magnuson J.K."/>
            <person name="Chen J."/>
            <person name="Drula E."/>
            <person name="Henrissat B."/>
            <person name="Wiebenga A."/>
            <person name="Lubbers R.J."/>
            <person name="Gomes A.C."/>
            <person name="Macurrencykelacurrency M.R."/>
            <person name="Stajich J."/>
            <person name="Grigoriev I.V."/>
            <person name="Mortensen U.H."/>
            <person name="De vries R.P."/>
            <person name="Baker S.E."/>
            <person name="Andersen M.R."/>
        </authorList>
    </citation>
    <scope>NUCLEOTIDE SEQUENCE [LARGE SCALE GENOMIC DNA]</scope>
    <source>
        <strain evidence="1 2">CBS 756.74</strain>
    </source>
</reference>
<comment type="caution">
    <text evidence="1">The sequence shown here is derived from an EMBL/GenBank/DDBJ whole genome shotgun (WGS) entry which is preliminary data.</text>
</comment>
<organism evidence="1 2">
    <name type="scientific">Aspergillus pseudodeflectus</name>
    <dbReference type="NCBI Taxonomy" id="176178"/>
    <lineage>
        <taxon>Eukaryota</taxon>
        <taxon>Fungi</taxon>
        <taxon>Dikarya</taxon>
        <taxon>Ascomycota</taxon>
        <taxon>Pezizomycotina</taxon>
        <taxon>Eurotiomycetes</taxon>
        <taxon>Eurotiomycetidae</taxon>
        <taxon>Eurotiales</taxon>
        <taxon>Aspergillaceae</taxon>
        <taxon>Aspergillus</taxon>
        <taxon>Aspergillus subgen. Nidulantes</taxon>
    </lineage>
</organism>
<dbReference type="Proteomes" id="UP001610444">
    <property type="component" value="Unassembled WGS sequence"/>
</dbReference>
<keyword evidence="2" id="KW-1185">Reference proteome</keyword>
<sequence length="374" mass="41809">MNTTEGQVKAILAFRKGFKSCRPSRSVKDHMKAPIFISKIETPTPDPTVDKALRDWLWSLYKGKSGGLEKLDPPLPSVIDKDALQPSVNDHEAFKAIQTSSTSDETLLYLSGRRMFRADPPGVRPLHTQLCKRSGSRVFTFQPREADFRRGIGAAILHLHLLQVIQSLNRSTGPTRRFNCRDVPAVMPKGCVFISPGSGLALSLPSVKKFESFEWDDLHCDNSALCHPLIDPSIWTDWTGMSPMWIAAGEETYADGIGFLVKNIKASGVPVTFVRYQTMPHIWNVVMPFLPQSQHVTKLWGEACRRLAESRTQTSAAYFVTLGALKMLPADSTNLLDLPDDELLRSMQAARDRLAKNVWKGPEKLDCPSTLHHF</sequence>
<dbReference type="EMBL" id="JBFXLR010000042">
    <property type="protein sequence ID" value="KAL2844203.1"/>
    <property type="molecule type" value="Genomic_DNA"/>
</dbReference>
<protein>
    <recommendedName>
        <fullName evidence="3">Alpha/beta hydrolase fold-3 domain-containing protein</fullName>
    </recommendedName>
</protein>
<dbReference type="RefSeq" id="XP_070895985.1">
    <property type="nucleotide sequence ID" value="XM_071043296.1"/>
</dbReference>
<accession>A0ABR4JW02</accession>
<evidence type="ECO:0000313" key="2">
    <source>
        <dbReference type="Proteomes" id="UP001610444"/>
    </source>
</evidence>